<reference evidence="1 2" key="1">
    <citation type="submission" date="2018-07" db="EMBL/GenBank/DDBJ databases">
        <title>Genomic Encyclopedia of Type Strains, Phase III (KMG-III): the genomes of soil and plant-associated and newly described type strains.</title>
        <authorList>
            <person name="Whitman W."/>
        </authorList>
    </citation>
    <scope>NUCLEOTIDE SEQUENCE [LARGE SCALE GENOMIC DNA]</scope>
    <source>
        <strain evidence="1 2">CECT 8488</strain>
    </source>
</reference>
<organism evidence="1 2">
    <name type="scientific">Aestuariispira insulae</name>
    <dbReference type="NCBI Taxonomy" id="1461337"/>
    <lineage>
        <taxon>Bacteria</taxon>
        <taxon>Pseudomonadati</taxon>
        <taxon>Pseudomonadota</taxon>
        <taxon>Alphaproteobacteria</taxon>
        <taxon>Rhodospirillales</taxon>
        <taxon>Kiloniellaceae</taxon>
        <taxon>Aestuariispira</taxon>
    </lineage>
</organism>
<dbReference type="OrthoDB" id="6402248at2"/>
<dbReference type="AlphaFoldDB" id="A0A3D9HY42"/>
<dbReference type="RefSeq" id="WP_115935399.1">
    <property type="nucleotide sequence ID" value="NZ_QRDW01000001.1"/>
</dbReference>
<comment type="caution">
    <text evidence="1">The sequence shown here is derived from an EMBL/GenBank/DDBJ whole genome shotgun (WGS) entry which is preliminary data.</text>
</comment>
<dbReference type="Proteomes" id="UP000256845">
    <property type="component" value="Unassembled WGS sequence"/>
</dbReference>
<name>A0A3D9HY42_9PROT</name>
<proteinExistence type="predicted"/>
<dbReference type="EMBL" id="QRDW01000001">
    <property type="protein sequence ID" value="RED54335.1"/>
    <property type="molecule type" value="Genomic_DNA"/>
</dbReference>
<protein>
    <submittedName>
        <fullName evidence="1">Uncharacterized protein DUF4269</fullName>
    </submittedName>
</protein>
<dbReference type="Pfam" id="PF14091">
    <property type="entry name" value="DUF4269"/>
    <property type="match status" value="1"/>
</dbReference>
<keyword evidence="2" id="KW-1185">Reference proteome</keyword>
<evidence type="ECO:0000313" key="1">
    <source>
        <dbReference type="EMBL" id="RED54335.1"/>
    </source>
</evidence>
<accession>A0A3D9HY42</accession>
<dbReference type="InterPro" id="IPR025365">
    <property type="entry name" value="DUF4269"/>
</dbReference>
<evidence type="ECO:0000313" key="2">
    <source>
        <dbReference type="Proteomes" id="UP000256845"/>
    </source>
</evidence>
<sequence>MKQPHILVLQETRLLDRLARFSPVLIGTPPLGIDIPGSDIDVACSSGSLSAFSDYVTDVFSSEAGFAIRTPGHIDPPAVVATFIVRDWEIELFCQSLPTDRQMGVRHFRIEQRLLDLVPGLRAEIRERKLSGQKTEPAFADRLRLAGDPYQSLLTLETMTDGALVELVERSAGA</sequence>
<gene>
    <name evidence="1" type="ORF">DFP90_1011138</name>
</gene>